<dbReference type="FunFam" id="3.40.50.300:FF:000913">
    <property type="entry name" value="ABC multidrug transporter SitT"/>
    <property type="match status" value="1"/>
</dbReference>
<proteinExistence type="inferred from homology"/>
<keyword evidence="4 10" id="KW-0812">Transmembrane</keyword>
<evidence type="ECO:0000256" key="6">
    <source>
        <dbReference type="ARBA" id="ARBA00022741"/>
    </source>
</evidence>
<evidence type="ECO:0000256" key="1">
    <source>
        <dbReference type="ARBA" id="ARBA00004141"/>
    </source>
</evidence>
<dbReference type="Gene3D" id="1.20.1560.10">
    <property type="entry name" value="ABC transporter type 1, transmembrane domain"/>
    <property type="match status" value="2"/>
</dbReference>
<reference evidence="13 14" key="1">
    <citation type="submission" date="2023-08" db="EMBL/GenBank/DDBJ databases">
        <title>Black Yeasts Isolated from many extreme environments.</title>
        <authorList>
            <person name="Coleine C."/>
            <person name="Stajich J.E."/>
            <person name="Selbmann L."/>
        </authorList>
    </citation>
    <scope>NUCLEOTIDE SEQUENCE [LARGE SCALE GENOMIC DNA]</scope>
    <source>
        <strain evidence="13 14">CCFEE 5792</strain>
    </source>
</reference>
<feature type="domain" description="ABC transporter" evidence="11">
    <location>
        <begin position="384"/>
        <end position="668"/>
    </location>
</feature>
<dbReference type="PANTHER" id="PTHR43394">
    <property type="entry name" value="ATP-DEPENDENT PERMEASE MDL1, MITOCHONDRIAL"/>
    <property type="match status" value="1"/>
</dbReference>
<keyword evidence="5" id="KW-0677">Repeat</keyword>
<evidence type="ECO:0000256" key="10">
    <source>
        <dbReference type="SAM" id="Phobius"/>
    </source>
</evidence>
<feature type="domain" description="ABC transmembrane type-1" evidence="12">
    <location>
        <begin position="736"/>
        <end position="980"/>
    </location>
</feature>
<evidence type="ECO:0000313" key="14">
    <source>
        <dbReference type="Proteomes" id="UP001358417"/>
    </source>
</evidence>
<keyword evidence="7" id="KW-0067">ATP-binding</keyword>
<feature type="transmembrane region" description="Helical" evidence="10">
    <location>
        <begin position="838"/>
        <end position="858"/>
    </location>
</feature>
<feature type="transmembrane region" description="Helical" evidence="10">
    <location>
        <begin position="323"/>
        <end position="349"/>
    </location>
</feature>
<feature type="transmembrane region" description="Helical" evidence="10">
    <location>
        <begin position="108"/>
        <end position="129"/>
    </location>
</feature>
<dbReference type="PROSITE" id="PS50893">
    <property type="entry name" value="ABC_TRANSPORTER_2"/>
    <property type="match status" value="2"/>
</dbReference>
<dbReference type="PROSITE" id="PS50929">
    <property type="entry name" value="ABC_TM1F"/>
    <property type="match status" value="2"/>
</dbReference>
<dbReference type="SUPFAM" id="SSF52540">
    <property type="entry name" value="P-loop containing nucleoside triphosphate hydrolases"/>
    <property type="match status" value="3"/>
</dbReference>
<dbReference type="InterPro" id="IPR003439">
    <property type="entry name" value="ABC_transporter-like_ATP-bd"/>
</dbReference>
<dbReference type="InterPro" id="IPR036640">
    <property type="entry name" value="ABC1_TM_sf"/>
</dbReference>
<dbReference type="RefSeq" id="XP_064708739.1">
    <property type="nucleotide sequence ID" value="XM_064855150.1"/>
</dbReference>
<dbReference type="GeneID" id="89979771"/>
<dbReference type="Pfam" id="PF00664">
    <property type="entry name" value="ABC_membrane"/>
    <property type="match status" value="2"/>
</dbReference>
<dbReference type="PROSITE" id="PS00211">
    <property type="entry name" value="ABC_TRANSPORTER_1"/>
    <property type="match status" value="2"/>
</dbReference>
<dbReference type="InterPro" id="IPR039421">
    <property type="entry name" value="Type_1_exporter"/>
</dbReference>
<evidence type="ECO:0000256" key="2">
    <source>
        <dbReference type="ARBA" id="ARBA00007577"/>
    </source>
</evidence>
<evidence type="ECO:0000259" key="12">
    <source>
        <dbReference type="PROSITE" id="PS50929"/>
    </source>
</evidence>
<feature type="transmembrane region" description="Helical" evidence="10">
    <location>
        <begin position="288"/>
        <end position="311"/>
    </location>
</feature>
<evidence type="ECO:0000256" key="8">
    <source>
        <dbReference type="ARBA" id="ARBA00022989"/>
    </source>
</evidence>
<dbReference type="Gene3D" id="3.40.50.300">
    <property type="entry name" value="P-loop containing nucleotide triphosphate hydrolases"/>
    <property type="match status" value="3"/>
</dbReference>
<dbReference type="CDD" id="cd18578">
    <property type="entry name" value="ABC_6TM_Pgp_ABCB1_D2_like"/>
    <property type="match status" value="1"/>
</dbReference>
<comment type="similarity">
    <text evidence="2">Belongs to the ABC transporter superfamily. ABCB family. Multidrug resistance exporter (TC 3.A.1.201) subfamily.</text>
</comment>
<dbReference type="InterPro" id="IPR017871">
    <property type="entry name" value="ABC_transporter-like_CS"/>
</dbReference>
<dbReference type="SMART" id="SM00382">
    <property type="entry name" value="AAA"/>
    <property type="match status" value="2"/>
</dbReference>
<organism evidence="13 14">
    <name type="scientific">Exophiala bonariae</name>
    <dbReference type="NCBI Taxonomy" id="1690606"/>
    <lineage>
        <taxon>Eukaryota</taxon>
        <taxon>Fungi</taxon>
        <taxon>Dikarya</taxon>
        <taxon>Ascomycota</taxon>
        <taxon>Pezizomycotina</taxon>
        <taxon>Eurotiomycetes</taxon>
        <taxon>Chaetothyriomycetidae</taxon>
        <taxon>Chaetothyriales</taxon>
        <taxon>Herpotrichiellaceae</taxon>
        <taxon>Exophiala</taxon>
    </lineage>
</organism>
<dbReference type="PANTHER" id="PTHR43394:SF11">
    <property type="entry name" value="ATP-BINDING CASSETTE TRANSPORTER"/>
    <property type="match status" value="1"/>
</dbReference>
<dbReference type="Proteomes" id="UP001358417">
    <property type="component" value="Unassembled WGS sequence"/>
</dbReference>
<dbReference type="GO" id="GO:0090374">
    <property type="term" value="P:oligopeptide export from mitochondrion"/>
    <property type="evidence" value="ECO:0007669"/>
    <property type="project" value="TreeGrafter"/>
</dbReference>
<evidence type="ECO:0000259" key="11">
    <source>
        <dbReference type="PROSITE" id="PS50893"/>
    </source>
</evidence>
<dbReference type="InterPro" id="IPR003593">
    <property type="entry name" value="AAA+_ATPase"/>
</dbReference>
<feature type="transmembrane region" description="Helical" evidence="10">
    <location>
        <begin position="183"/>
        <end position="200"/>
    </location>
</feature>
<evidence type="ECO:0000256" key="5">
    <source>
        <dbReference type="ARBA" id="ARBA00022737"/>
    </source>
</evidence>
<feature type="transmembrane region" description="Helical" evidence="10">
    <location>
        <begin position="807"/>
        <end position="832"/>
    </location>
</feature>
<feature type="transmembrane region" description="Helical" evidence="10">
    <location>
        <begin position="54"/>
        <end position="78"/>
    </location>
</feature>
<dbReference type="CDD" id="cd18577">
    <property type="entry name" value="ABC_6TM_Pgp_ABCB1_D1_like"/>
    <property type="match status" value="1"/>
</dbReference>
<dbReference type="GO" id="GO:0016887">
    <property type="term" value="F:ATP hydrolysis activity"/>
    <property type="evidence" value="ECO:0007669"/>
    <property type="project" value="InterPro"/>
</dbReference>
<dbReference type="InterPro" id="IPR011527">
    <property type="entry name" value="ABC1_TM_dom"/>
</dbReference>
<dbReference type="SUPFAM" id="SSF90123">
    <property type="entry name" value="ABC transporter transmembrane region"/>
    <property type="match status" value="2"/>
</dbReference>
<name>A0AAV9NIY7_9EURO</name>
<dbReference type="Pfam" id="PF00005">
    <property type="entry name" value="ABC_tran"/>
    <property type="match status" value="2"/>
</dbReference>
<keyword evidence="9 10" id="KW-0472">Membrane</keyword>
<keyword evidence="3" id="KW-0813">Transport</keyword>
<feature type="transmembrane region" description="Helical" evidence="10">
    <location>
        <begin position="206"/>
        <end position="225"/>
    </location>
</feature>
<feature type="domain" description="ABC transporter" evidence="11">
    <location>
        <begin position="1019"/>
        <end position="1265"/>
    </location>
</feature>
<keyword evidence="8 10" id="KW-1133">Transmembrane helix</keyword>
<dbReference type="EMBL" id="JAVRRD010000006">
    <property type="protein sequence ID" value="KAK5057621.1"/>
    <property type="molecule type" value="Genomic_DNA"/>
</dbReference>
<feature type="domain" description="ABC transmembrane type-1" evidence="12">
    <location>
        <begin position="58"/>
        <end position="351"/>
    </location>
</feature>
<accession>A0AAV9NIY7</accession>
<keyword evidence="14" id="KW-1185">Reference proteome</keyword>
<comment type="caution">
    <text evidence="13">The sequence shown here is derived from an EMBL/GenBank/DDBJ whole genome shotgun (WGS) entry which is preliminary data.</text>
</comment>
<sequence length="1270" mass="140202">MSVPGEQVPSAEARIAANDVEETALTIKDKKEEPEKAPVSNFWRILSFRTRQDGLFLLVGLCSALGAGVTLPIMNIVFGQLVGDFNGYFVPGSTVTEGRFKAAVNKNALYIVYLFIGKFVLTYFSIFCFRTTGLRVSANLRLAYVRALFAQPVKKVDQVSAGTIANTVTSSANTIQLSISDKLHLLFSSIALTIAAYVIAFKYSWALTLVTSSAIVFVLVVYSITTPIVIKLVQKLEEADAKAASVAGEVFGSIRTAFSLGAEEQLTKKYYDSVEHSKNTGMKISRQFGIQLAPIFFAMYSSFALAFWYGIKLYRGGHIHDVSTVIIVFFSVLIVVAVLGTIAAPIMAITKAISVSSTFFSMIDSDVVSYDGLDEAQVSAHEDIEFKNVFFSYPTRANVQILKNFDAVFLKGKTNALVGPSGSGKSTIVALLERWYEVTEEPKIQDETTATDTATDTAIATESREKAEAAQPDNIIPNQGTISVGGTDISATKLKWWRSQIGLVQQEPFLFNDTIFRNVAFGLLGTKWEHSDGRVKREKVEKACEEAFADEFILQLPDGYNTMVGESGIKLSGGQRQRLAIARSIIREPSILILDEATSSIDVRGERIVQKALERVSLNRTTIVIAHRLSTIRKADKIIVMRDGKNMEEGTHDQLLSMPNGIYAGLVQAQQLENESAPKDNAMDGVDDAETLARRDTTQSLKQENLEEAFAWKNRSFFGSFGLFLYEQRCHWRLYVMIMVSAMGAGSAFSLQSWIFAKLIEFVSAAYRREYFTNMLNNPVSFFDKESNASGALMARLSTDPKQLHELLGLNGVFPLISMFNMIGCIAIAFSFGWKLTLVTFFSALPVIFIAAFVRLGFEIKFEEWNAQVFAHSSQFATEAIGAFRTVTSLTMENSIINKYSDLLQDQIRKATKKASYASLVFALSDSVELCAIALTYWYGGQLLATREYNVVQYFVVYIAIVQGAQGAGQFFSFAPNIAQATAAANRILSLRTEVQTRKNREVSGKALELSDIKTGASIEFKDVAFKYPTRDSPIYHNLNISVDSGQFVAFVGPSGCGKTTVISLLERFYAPTSGTIRFNGQDMNDIEVVSYRQALSLVSQEPRLFDGTIRENLLLGLDKVDITEEQITDACKDASIHDFIISLPDGYNTSLGSATQTALSGGQKQRLCLARALLRNPQLLLLDEATSSLDSQSEKLVQAAIERLVGQRSMTVIAVAHRLATIQKADVIFVFGESEVGRGSRILEQGTHNELLRRRGAYWQMCQEQALDR</sequence>
<gene>
    <name evidence="13" type="ORF">LTR84_011621</name>
</gene>
<dbReference type="InterPro" id="IPR027417">
    <property type="entry name" value="P-loop_NTPase"/>
</dbReference>
<evidence type="ECO:0000256" key="7">
    <source>
        <dbReference type="ARBA" id="ARBA00022840"/>
    </source>
</evidence>
<keyword evidence="6" id="KW-0547">Nucleotide-binding</keyword>
<dbReference type="AlphaFoldDB" id="A0AAV9NIY7"/>
<evidence type="ECO:0000256" key="9">
    <source>
        <dbReference type="ARBA" id="ARBA00023136"/>
    </source>
</evidence>
<evidence type="ECO:0000256" key="4">
    <source>
        <dbReference type="ARBA" id="ARBA00022692"/>
    </source>
</evidence>
<evidence type="ECO:0000313" key="13">
    <source>
        <dbReference type="EMBL" id="KAK5057621.1"/>
    </source>
</evidence>
<protein>
    <submittedName>
        <fullName evidence="13">Uncharacterized protein</fullName>
    </submittedName>
</protein>
<evidence type="ECO:0000256" key="3">
    <source>
        <dbReference type="ARBA" id="ARBA00022448"/>
    </source>
</evidence>
<dbReference type="GO" id="GO:0015421">
    <property type="term" value="F:ABC-type oligopeptide transporter activity"/>
    <property type="evidence" value="ECO:0007669"/>
    <property type="project" value="TreeGrafter"/>
</dbReference>
<comment type="subcellular location">
    <subcellularLocation>
        <location evidence="1">Membrane</location>
        <topology evidence="1">Multi-pass membrane protein</topology>
    </subcellularLocation>
</comment>
<dbReference type="GO" id="GO:0005743">
    <property type="term" value="C:mitochondrial inner membrane"/>
    <property type="evidence" value="ECO:0007669"/>
    <property type="project" value="TreeGrafter"/>
</dbReference>
<dbReference type="GO" id="GO:0005524">
    <property type="term" value="F:ATP binding"/>
    <property type="evidence" value="ECO:0007669"/>
    <property type="project" value="UniProtKB-KW"/>
</dbReference>